<gene>
    <name evidence="1" type="ORF">AB3X52_16515</name>
</gene>
<comment type="caution">
    <text evidence="1">The sequence shown here is derived from an EMBL/GenBank/DDBJ whole genome shotgun (WGS) entry which is preliminary data.</text>
</comment>
<name>A0ABV3T4R7_9ACTN</name>
<accession>A0ABV3T4R7</accession>
<dbReference type="EMBL" id="JBFPJR010000036">
    <property type="protein sequence ID" value="MEX0429228.1"/>
    <property type="molecule type" value="Genomic_DNA"/>
</dbReference>
<sequence length="153" mass="16449">MGRLELRTTLQSRGPAAAIVLTDDQVAAVGEGAKRFPVVATVNGHTWRTSVARMGGEFLVGLNKDVRAAAGVAAGDEVDVVLALDTAPREVDVPSDLAAALAEDPTVKAAYDALAFTHRKEFARWVAEAKRPETRERRIAQAVEMIREGRTRS</sequence>
<dbReference type="Proteomes" id="UP001556631">
    <property type="component" value="Unassembled WGS sequence"/>
</dbReference>
<dbReference type="RefSeq" id="WP_367995193.1">
    <property type="nucleotide sequence ID" value="NZ_JBFPJR010000036.1"/>
</dbReference>
<protein>
    <submittedName>
        <fullName evidence="1">YdeI/OmpD-associated family protein</fullName>
    </submittedName>
</protein>
<dbReference type="Pfam" id="PF08922">
    <property type="entry name" value="DUF1905"/>
    <property type="match status" value="1"/>
</dbReference>
<keyword evidence="2" id="KW-1185">Reference proteome</keyword>
<evidence type="ECO:0000313" key="2">
    <source>
        <dbReference type="Proteomes" id="UP001556631"/>
    </source>
</evidence>
<dbReference type="InterPro" id="IPR015018">
    <property type="entry name" value="DUF1905"/>
</dbReference>
<proteinExistence type="predicted"/>
<dbReference type="Gene3D" id="2.40.30.100">
    <property type="entry name" value="AF2212/PG0164-like"/>
    <property type="match status" value="1"/>
</dbReference>
<dbReference type="InterPro" id="IPR037079">
    <property type="entry name" value="AF2212/PG0164-like_sf"/>
</dbReference>
<organism evidence="1 2">
    <name type="scientific">Nocardioides eburneus</name>
    <dbReference type="NCBI Taxonomy" id="3231482"/>
    <lineage>
        <taxon>Bacteria</taxon>
        <taxon>Bacillati</taxon>
        <taxon>Actinomycetota</taxon>
        <taxon>Actinomycetes</taxon>
        <taxon>Propionibacteriales</taxon>
        <taxon>Nocardioidaceae</taxon>
        <taxon>Nocardioides</taxon>
    </lineage>
</organism>
<reference evidence="1 2" key="1">
    <citation type="submission" date="2024-07" db="EMBL/GenBank/DDBJ databases">
        <authorList>
            <person name="Lee S."/>
            <person name="Kang M."/>
        </authorList>
    </citation>
    <scope>NUCLEOTIDE SEQUENCE [LARGE SCALE GENOMIC DNA]</scope>
    <source>
        <strain evidence="1 2">DS6</strain>
    </source>
</reference>
<dbReference type="SUPFAM" id="SSF141694">
    <property type="entry name" value="AF2212/PG0164-like"/>
    <property type="match status" value="1"/>
</dbReference>
<dbReference type="Pfam" id="PF13376">
    <property type="entry name" value="OmdA"/>
    <property type="match status" value="1"/>
</dbReference>
<evidence type="ECO:0000313" key="1">
    <source>
        <dbReference type="EMBL" id="MEX0429228.1"/>
    </source>
</evidence>